<dbReference type="SUPFAM" id="SSF141868">
    <property type="entry name" value="EAL domain-like"/>
    <property type="match status" value="1"/>
</dbReference>
<evidence type="ECO:0000313" key="3">
    <source>
        <dbReference type="EMBL" id="SEK23463.1"/>
    </source>
</evidence>
<dbReference type="CDD" id="cd01948">
    <property type="entry name" value="EAL"/>
    <property type="match status" value="1"/>
</dbReference>
<dbReference type="InterPro" id="IPR029787">
    <property type="entry name" value="Nucleotide_cyclase"/>
</dbReference>
<protein>
    <submittedName>
        <fullName evidence="3">Diguanylate cyclase (GGDEF) domain-containing protein</fullName>
    </submittedName>
</protein>
<dbReference type="SUPFAM" id="SSF55073">
    <property type="entry name" value="Nucleotide cyclase"/>
    <property type="match status" value="1"/>
</dbReference>
<evidence type="ECO:0000259" key="2">
    <source>
        <dbReference type="PROSITE" id="PS50887"/>
    </source>
</evidence>
<dbReference type="EMBL" id="FNZQ01000001">
    <property type="protein sequence ID" value="SEK23463.1"/>
    <property type="molecule type" value="Genomic_DNA"/>
</dbReference>
<dbReference type="PANTHER" id="PTHR33121:SF79">
    <property type="entry name" value="CYCLIC DI-GMP PHOSPHODIESTERASE PDED-RELATED"/>
    <property type="match status" value="1"/>
</dbReference>
<sequence>MSSSPAQVSQAATLALMDIDDLKGVNVTADFDTGDRLLNEVDNILRRALPCGAGFERLESGRFLVWLPKMSLECAAKMAEQMRLLACQALVDGPSGRVARTLSAGLVATSSNESRARAILRADVALANAKRIGGNKTETTPNLPMPSLVPSREQIEEAITTRALEYHVQPIFDLRSMMPAGVEALLRWNRPDGAVLGPNGFMDTLNRIPEVGAELFPDLAVEAAMPFATGAAPIYTTFNITGAVLDGVNSPGCRWLSTVLERIPAENLVLEIVETAVIVNPQRAADLIDRLRARGVRIALDDFGTGLSNLERLRRFPVDILKVDRAFVDGIGGDGREEAILASLVALAGGLDIDVIAEGIETEAQARTVGDLGIYYGQGYHLGRPAPASDWATRMAEGY</sequence>
<evidence type="ECO:0000313" key="4">
    <source>
        <dbReference type="Proteomes" id="UP000199283"/>
    </source>
</evidence>
<dbReference type="Gene3D" id="3.30.70.270">
    <property type="match status" value="1"/>
</dbReference>
<dbReference type="SMART" id="SM00267">
    <property type="entry name" value="GGDEF"/>
    <property type="match status" value="1"/>
</dbReference>
<dbReference type="InterPro" id="IPR043128">
    <property type="entry name" value="Rev_trsase/Diguanyl_cyclase"/>
</dbReference>
<dbReference type="NCBIfam" id="TIGR00254">
    <property type="entry name" value="GGDEF"/>
    <property type="match status" value="1"/>
</dbReference>
<dbReference type="Pfam" id="PF00563">
    <property type="entry name" value="EAL"/>
    <property type="match status" value="1"/>
</dbReference>
<feature type="domain" description="EAL" evidence="1">
    <location>
        <begin position="148"/>
        <end position="399"/>
    </location>
</feature>
<dbReference type="PROSITE" id="PS50883">
    <property type="entry name" value="EAL"/>
    <property type="match status" value="1"/>
</dbReference>
<dbReference type="GO" id="GO:0071111">
    <property type="term" value="F:cyclic-guanylate-specific phosphodiesterase activity"/>
    <property type="evidence" value="ECO:0007669"/>
    <property type="project" value="InterPro"/>
</dbReference>
<dbReference type="InterPro" id="IPR001633">
    <property type="entry name" value="EAL_dom"/>
</dbReference>
<dbReference type="SMART" id="SM00052">
    <property type="entry name" value="EAL"/>
    <property type="match status" value="1"/>
</dbReference>
<dbReference type="Gene3D" id="3.20.20.450">
    <property type="entry name" value="EAL domain"/>
    <property type="match status" value="1"/>
</dbReference>
<reference evidence="3 4" key="1">
    <citation type="submission" date="2016-10" db="EMBL/GenBank/DDBJ databases">
        <authorList>
            <person name="de Groot N.N."/>
        </authorList>
    </citation>
    <scope>NUCLEOTIDE SEQUENCE [LARGE SCALE GENOMIC DNA]</scope>
    <source>
        <strain evidence="3 4">DSM 14858</strain>
    </source>
</reference>
<dbReference type="InterPro" id="IPR000160">
    <property type="entry name" value="GGDEF_dom"/>
</dbReference>
<gene>
    <name evidence="3" type="ORF">SAMN04488526_0064</name>
</gene>
<dbReference type="Proteomes" id="UP000199283">
    <property type="component" value="Unassembled WGS sequence"/>
</dbReference>
<accession>A0A1H7FBD0</accession>
<name>A0A1H7FBD0_9RHOB</name>
<proteinExistence type="predicted"/>
<dbReference type="AlphaFoldDB" id="A0A1H7FBD0"/>
<feature type="domain" description="GGDEF" evidence="2">
    <location>
        <begin position="10"/>
        <end position="142"/>
    </location>
</feature>
<dbReference type="Pfam" id="PF00990">
    <property type="entry name" value="GGDEF"/>
    <property type="match status" value="1"/>
</dbReference>
<dbReference type="InterPro" id="IPR050706">
    <property type="entry name" value="Cyclic-di-GMP_PDE-like"/>
</dbReference>
<keyword evidence="4" id="KW-1185">Reference proteome</keyword>
<organism evidence="3 4">
    <name type="scientific">Jannaschia helgolandensis</name>
    <dbReference type="NCBI Taxonomy" id="188906"/>
    <lineage>
        <taxon>Bacteria</taxon>
        <taxon>Pseudomonadati</taxon>
        <taxon>Pseudomonadota</taxon>
        <taxon>Alphaproteobacteria</taxon>
        <taxon>Rhodobacterales</taxon>
        <taxon>Roseobacteraceae</taxon>
        <taxon>Jannaschia</taxon>
    </lineage>
</organism>
<dbReference type="InterPro" id="IPR035919">
    <property type="entry name" value="EAL_sf"/>
</dbReference>
<dbReference type="STRING" id="188906.SAMN04488526_0064"/>
<dbReference type="PANTHER" id="PTHR33121">
    <property type="entry name" value="CYCLIC DI-GMP PHOSPHODIESTERASE PDEF"/>
    <property type="match status" value="1"/>
</dbReference>
<dbReference type="PROSITE" id="PS50887">
    <property type="entry name" value="GGDEF"/>
    <property type="match status" value="1"/>
</dbReference>
<evidence type="ECO:0000259" key="1">
    <source>
        <dbReference type="PROSITE" id="PS50883"/>
    </source>
</evidence>